<organism evidence="1">
    <name type="scientific">Anguilla anguilla</name>
    <name type="common">European freshwater eel</name>
    <name type="synonym">Muraena anguilla</name>
    <dbReference type="NCBI Taxonomy" id="7936"/>
    <lineage>
        <taxon>Eukaryota</taxon>
        <taxon>Metazoa</taxon>
        <taxon>Chordata</taxon>
        <taxon>Craniata</taxon>
        <taxon>Vertebrata</taxon>
        <taxon>Euteleostomi</taxon>
        <taxon>Actinopterygii</taxon>
        <taxon>Neopterygii</taxon>
        <taxon>Teleostei</taxon>
        <taxon>Anguilliformes</taxon>
        <taxon>Anguillidae</taxon>
        <taxon>Anguilla</taxon>
    </lineage>
</organism>
<reference evidence="1" key="1">
    <citation type="submission" date="2014-11" db="EMBL/GenBank/DDBJ databases">
        <authorList>
            <person name="Amaro Gonzalez C."/>
        </authorList>
    </citation>
    <scope>NUCLEOTIDE SEQUENCE</scope>
</reference>
<reference evidence="1" key="2">
    <citation type="journal article" date="2015" name="Fish Shellfish Immunol.">
        <title>Early steps in the European eel (Anguilla anguilla)-Vibrio vulnificus interaction in the gills: Role of the RtxA13 toxin.</title>
        <authorList>
            <person name="Callol A."/>
            <person name="Pajuelo D."/>
            <person name="Ebbesson L."/>
            <person name="Teles M."/>
            <person name="MacKenzie S."/>
            <person name="Amaro C."/>
        </authorList>
    </citation>
    <scope>NUCLEOTIDE SEQUENCE</scope>
</reference>
<dbReference type="EMBL" id="GBXM01048248">
    <property type="protein sequence ID" value="JAH60329.1"/>
    <property type="molecule type" value="Transcribed_RNA"/>
</dbReference>
<protein>
    <submittedName>
        <fullName evidence="1">Uncharacterized protein</fullName>
    </submittedName>
</protein>
<sequence>MQIVNTVLNMLTLKCVLLRVQM</sequence>
<accession>A0A0E9U357</accession>
<dbReference type="AlphaFoldDB" id="A0A0E9U357"/>
<name>A0A0E9U357_ANGAN</name>
<proteinExistence type="predicted"/>
<evidence type="ECO:0000313" key="1">
    <source>
        <dbReference type="EMBL" id="JAH60329.1"/>
    </source>
</evidence>